<organism evidence="1">
    <name type="scientific">Anopheles atroparvus</name>
    <name type="common">European mosquito</name>
    <dbReference type="NCBI Taxonomy" id="41427"/>
    <lineage>
        <taxon>Eukaryota</taxon>
        <taxon>Metazoa</taxon>
        <taxon>Ecdysozoa</taxon>
        <taxon>Arthropoda</taxon>
        <taxon>Hexapoda</taxon>
        <taxon>Insecta</taxon>
        <taxon>Pterygota</taxon>
        <taxon>Neoptera</taxon>
        <taxon>Endopterygota</taxon>
        <taxon>Diptera</taxon>
        <taxon>Nematocera</taxon>
        <taxon>Culicoidea</taxon>
        <taxon>Culicidae</taxon>
        <taxon>Anophelinae</taxon>
        <taxon>Anopheles</taxon>
    </lineage>
</organism>
<dbReference type="EnsemblMetazoa" id="AATE000395-RA">
    <property type="protein sequence ID" value="AATE000395-PA.1"/>
    <property type="gene ID" value="AATE000395"/>
</dbReference>
<evidence type="ECO:0000313" key="1">
    <source>
        <dbReference type="EnsemblMetazoa" id="AATE000395-PA.1"/>
    </source>
</evidence>
<proteinExistence type="predicted"/>
<dbReference type="STRING" id="41427.A0A182IJL6"/>
<accession>A0A182IJL6</accession>
<protein>
    <submittedName>
        <fullName evidence="1">Uncharacterized protein</fullName>
    </submittedName>
</protein>
<reference evidence="1" key="1">
    <citation type="submission" date="2022-08" db="UniProtKB">
        <authorList>
            <consortium name="EnsemblMetazoa"/>
        </authorList>
    </citation>
    <scope>IDENTIFICATION</scope>
    <source>
        <strain evidence="1">EBRO</strain>
    </source>
</reference>
<sequence>MDILPSGSIFRELQIIHETGCFSSESSIEDQWQQGCRIVDIDCNELCVADGNRIPNSVTGATSKYSLTRPTVQATCRDQVSHVVIRLPNAAGGMLTVYQFFWEHFRRVIVQGSGSFAVVIVRRVVGRLQPTTGTCLTTMYILLIWEAQSFSPKNVIGEDALGKFSMLGWFLRELLLALWKGGVSLGKGTEKSNTNCSSLLIFGLISHDCFHADHPGTAYGAAREMCDTN</sequence>
<dbReference type="VEuPathDB" id="VectorBase:AATE000395"/>
<dbReference type="AlphaFoldDB" id="A0A182IJL6"/>
<name>A0A182IJL6_ANOAO</name>